<protein>
    <recommendedName>
        <fullName evidence="1">DUF6250 domain-containing protein</fullName>
    </recommendedName>
</protein>
<accession>A0ABP7QZZ1</accession>
<proteinExistence type="predicted"/>
<dbReference type="Pfam" id="PF19763">
    <property type="entry name" value="DUF6250"/>
    <property type="match status" value="1"/>
</dbReference>
<sequence>MKQLIYGLAILVVIQITQAQAQIGFKRHKVDSKVNETLIFEDDFSKPLDTTLWRVELENSPGSSVNTQNDKLVLNTGAGVTVWLKNKLTGDLLISYDRKIIVGNGVFDRLSDLNQFFMASEPHADSLAQRNGQLDEYNSLKLYYVGMGGNSNTTTRFRKYDGLGNRNLLAEYNDQEHLLTADKIYHIEIKVHNGELSYTINGKLFFSFKDKEPLTEGYFGFRSTKSHQEISNLKIYTIN</sequence>
<dbReference type="Gene3D" id="2.60.120.200">
    <property type="match status" value="1"/>
</dbReference>
<keyword evidence="3" id="KW-1185">Reference proteome</keyword>
<evidence type="ECO:0000313" key="3">
    <source>
        <dbReference type="Proteomes" id="UP001500742"/>
    </source>
</evidence>
<feature type="domain" description="DUF6250" evidence="1">
    <location>
        <begin position="75"/>
        <end position="233"/>
    </location>
</feature>
<dbReference type="EMBL" id="BAAAZC010000031">
    <property type="protein sequence ID" value="GAA3990506.1"/>
    <property type="molecule type" value="Genomic_DNA"/>
</dbReference>
<reference evidence="3" key="1">
    <citation type="journal article" date="2019" name="Int. J. Syst. Evol. Microbiol.">
        <title>The Global Catalogue of Microorganisms (GCM) 10K type strain sequencing project: providing services to taxonomists for standard genome sequencing and annotation.</title>
        <authorList>
            <consortium name="The Broad Institute Genomics Platform"/>
            <consortium name="The Broad Institute Genome Sequencing Center for Infectious Disease"/>
            <person name="Wu L."/>
            <person name="Ma J."/>
        </authorList>
    </citation>
    <scope>NUCLEOTIDE SEQUENCE [LARGE SCALE GENOMIC DNA]</scope>
    <source>
        <strain evidence="3">JCM 16601</strain>
    </source>
</reference>
<dbReference type="Proteomes" id="UP001500742">
    <property type="component" value="Unassembled WGS sequence"/>
</dbReference>
<evidence type="ECO:0000259" key="1">
    <source>
        <dbReference type="Pfam" id="PF19763"/>
    </source>
</evidence>
<dbReference type="InterPro" id="IPR046217">
    <property type="entry name" value="DUF6250"/>
</dbReference>
<comment type="caution">
    <text evidence="2">The sequence shown here is derived from an EMBL/GenBank/DDBJ whole genome shotgun (WGS) entry which is preliminary data.</text>
</comment>
<name>A0ABP7QZZ1_9SPHI</name>
<gene>
    <name evidence="2" type="ORF">GCM10022210_50150</name>
</gene>
<evidence type="ECO:0000313" key="2">
    <source>
        <dbReference type="EMBL" id="GAA3990506.1"/>
    </source>
</evidence>
<dbReference type="RefSeq" id="WP_259086705.1">
    <property type="nucleotide sequence ID" value="NZ_BAAAZC010000031.1"/>
</dbReference>
<organism evidence="2 3">
    <name type="scientific">Mucilaginibacter dorajii</name>
    <dbReference type="NCBI Taxonomy" id="692994"/>
    <lineage>
        <taxon>Bacteria</taxon>
        <taxon>Pseudomonadati</taxon>
        <taxon>Bacteroidota</taxon>
        <taxon>Sphingobacteriia</taxon>
        <taxon>Sphingobacteriales</taxon>
        <taxon>Sphingobacteriaceae</taxon>
        <taxon>Mucilaginibacter</taxon>
    </lineage>
</organism>